<dbReference type="GO" id="GO:0003677">
    <property type="term" value="F:DNA binding"/>
    <property type="evidence" value="ECO:0007669"/>
    <property type="project" value="UniProtKB-KW"/>
</dbReference>
<dbReference type="Gene3D" id="1.10.10.10">
    <property type="entry name" value="Winged helix-like DNA-binding domain superfamily/Winged helix DNA-binding domain"/>
    <property type="match status" value="1"/>
</dbReference>
<dbReference type="GO" id="GO:0003700">
    <property type="term" value="F:DNA-binding transcription factor activity"/>
    <property type="evidence" value="ECO:0007669"/>
    <property type="project" value="InterPro"/>
</dbReference>
<dbReference type="Pfam" id="PF00392">
    <property type="entry name" value="GntR"/>
    <property type="match status" value="1"/>
</dbReference>
<proteinExistence type="predicted"/>
<evidence type="ECO:0000256" key="2">
    <source>
        <dbReference type="ARBA" id="ARBA00023125"/>
    </source>
</evidence>
<dbReference type="GeneID" id="75075407"/>
<dbReference type="EMBL" id="AUZI01000021">
    <property type="protein sequence ID" value="KID48678.1"/>
    <property type="molecule type" value="Genomic_DNA"/>
</dbReference>
<dbReference type="PANTHER" id="PTHR43537:SF24">
    <property type="entry name" value="GLUCONATE OPERON TRANSCRIPTIONAL REPRESSOR"/>
    <property type="match status" value="1"/>
</dbReference>
<dbReference type="SUPFAM" id="SSF48008">
    <property type="entry name" value="GntR ligand-binding domain-like"/>
    <property type="match status" value="1"/>
</dbReference>
<evidence type="ECO:0000313" key="4">
    <source>
        <dbReference type="EMBL" id="KID48678.1"/>
    </source>
</evidence>
<evidence type="ECO:0000313" key="5">
    <source>
        <dbReference type="Proteomes" id="UP000031184"/>
    </source>
</evidence>
<protein>
    <submittedName>
        <fullName evidence="4">GntR family transcriptional regulator</fullName>
    </submittedName>
</protein>
<dbReference type="InterPro" id="IPR036390">
    <property type="entry name" value="WH_DNA-bd_sf"/>
</dbReference>
<dbReference type="Gene3D" id="1.20.120.530">
    <property type="entry name" value="GntR ligand-binding domain-like"/>
    <property type="match status" value="1"/>
</dbReference>
<accession>A0A017H637</accession>
<organism evidence="4 5">
    <name type="scientific">Fusobacterium necrophorum subsp. funduliforme B35</name>
    <dbReference type="NCBI Taxonomy" id="1226633"/>
    <lineage>
        <taxon>Bacteria</taxon>
        <taxon>Fusobacteriati</taxon>
        <taxon>Fusobacteriota</taxon>
        <taxon>Fusobacteriia</taxon>
        <taxon>Fusobacteriales</taxon>
        <taxon>Fusobacteriaceae</taxon>
        <taxon>Fusobacterium</taxon>
    </lineage>
</organism>
<dbReference type="SMART" id="SM00345">
    <property type="entry name" value="HTH_GNTR"/>
    <property type="match status" value="1"/>
</dbReference>
<name>A0A017H637_9FUSO</name>
<keyword evidence="2" id="KW-0238">DNA-binding</keyword>
<dbReference type="Proteomes" id="UP000031184">
    <property type="component" value="Unassembled WGS sequence"/>
</dbReference>
<dbReference type="PATRIC" id="fig|1226633.4.peg.1618"/>
<dbReference type="OrthoDB" id="95728at2"/>
<dbReference type="InterPro" id="IPR011711">
    <property type="entry name" value="GntR_C"/>
</dbReference>
<dbReference type="Pfam" id="PF07729">
    <property type="entry name" value="FCD"/>
    <property type="match status" value="1"/>
</dbReference>
<evidence type="ECO:0000256" key="1">
    <source>
        <dbReference type="ARBA" id="ARBA00023015"/>
    </source>
</evidence>
<keyword evidence="3" id="KW-0804">Transcription</keyword>
<sequence length="227" mass="26804">MAIVRKSLSDQIYDELKMEIIEQKITFGSKIVNRVLQERFQVSSSPIRDAINRLYSDGLIEQIDNTGATVVNFDIVFYLEVNEILLGITNTAVKLAFKKSDHREIAEYLNRCIALQVQYMGKVEYFKYDYEFHKTFVEFSKNSRLKKLYKQFNVLHEVLLRCFYGKELLKSQKDSIETHRNIVSSFLENNLELCIQLNEEHYNKAEKLFKNMLHKSFKSHPKIIVDE</sequence>
<dbReference type="AlphaFoldDB" id="A0A017H637"/>
<comment type="caution">
    <text evidence="4">The sequence shown here is derived from an EMBL/GenBank/DDBJ whole genome shotgun (WGS) entry which is preliminary data.</text>
</comment>
<dbReference type="PROSITE" id="PS50949">
    <property type="entry name" value="HTH_GNTR"/>
    <property type="match status" value="1"/>
</dbReference>
<keyword evidence="1" id="KW-0805">Transcription regulation</keyword>
<gene>
    <name evidence="4" type="ORF">C095_08040</name>
</gene>
<evidence type="ECO:0000256" key="3">
    <source>
        <dbReference type="ARBA" id="ARBA00023163"/>
    </source>
</evidence>
<dbReference type="InterPro" id="IPR000524">
    <property type="entry name" value="Tscrpt_reg_HTH_GntR"/>
</dbReference>
<dbReference type="InterPro" id="IPR036388">
    <property type="entry name" value="WH-like_DNA-bd_sf"/>
</dbReference>
<dbReference type="InterPro" id="IPR008920">
    <property type="entry name" value="TF_FadR/GntR_C"/>
</dbReference>
<dbReference type="PANTHER" id="PTHR43537">
    <property type="entry name" value="TRANSCRIPTIONAL REGULATOR, GNTR FAMILY"/>
    <property type="match status" value="1"/>
</dbReference>
<dbReference type="RefSeq" id="WP_005952488.1">
    <property type="nucleotide sequence ID" value="NZ_AOJP01000004.1"/>
</dbReference>
<reference evidence="4 5" key="1">
    <citation type="submission" date="2013-08" db="EMBL/GenBank/DDBJ databases">
        <title>An opportunistic ruminal bacterium that causes liver abscesses in cattle.</title>
        <authorList>
            <person name="Benahmed F.H."/>
            <person name="Rasmussen M."/>
            <person name="Harbottle H."/>
            <person name="Soppet D."/>
            <person name="Nagaraja T.G."/>
            <person name="Davidson M."/>
        </authorList>
    </citation>
    <scope>NUCLEOTIDE SEQUENCE [LARGE SCALE GENOMIC DNA]</scope>
    <source>
        <strain evidence="4 5">B35</strain>
    </source>
</reference>
<dbReference type="SUPFAM" id="SSF46785">
    <property type="entry name" value="Winged helix' DNA-binding domain"/>
    <property type="match status" value="1"/>
</dbReference>